<dbReference type="Proteomes" id="UP000885806">
    <property type="component" value="Unassembled WGS sequence"/>
</dbReference>
<feature type="non-terminal residue" evidence="2">
    <location>
        <position position="1"/>
    </location>
</feature>
<dbReference type="SUPFAM" id="SSF56601">
    <property type="entry name" value="beta-lactamase/transpeptidase-like"/>
    <property type="match status" value="1"/>
</dbReference>
<accession>A0A7V5NXX6</accession>
<reference evidence="2" key="1">
    <citation type="journal article" date="2020" name="mSystems">
        <title>Genome- and Community-Level Interaction Insights into Carbon Utilization and Element Cycling Functions of Hydrothermarchaeota in Hydrothermal Sediment.</title>
        <authorList>
            <person name="Zhou Z."/>
            <person name="Liu Y."/>
            <person name="Xu W."/>
            <person name="Pan J."/>
            <person name="Luo Z.H."/>
            <person name="Li M."/>
        </authorList>
    </citation>
    <scope>NUCLEOTIDE SEQUENCE [LARGE SCALE GENOMIC DNA]</scope>
    <source>
        <strain evidence="2">HyVt-538</strain>
    </source>
</reference>
<protein>
    <recommendedName>
        <fullName evidence="1">Beta-lactamase-related domain-containing protein</fullName>
    </recommendedName>
</protein>
<comment type="caution">
    <text evidence="2">The sequence shown here is derived from an EMBL/GenBank/DDBJ whole genome shotgun (WGS) entry which is preliminary data.</text>
</comment>
<gene>
    <name evidence="2" type="ORF">ENK01_04735</name>
</gene>
<dbReference type="AlphaFoldDB" id="A0A7V5NXX6"/>
<organism evidence="2">
    <name type="scientific">Hellea balneolensis</name>
    <dbReference type="NCBI Taxonomy" id="287478"/>
    <lineage>
        <taxon>Bacteria</taxon>
        <taxon>Pseudomonadati</taxon>
        <taxon>Pseudomonadota</taxon>
        <taxon>Alphaproteobacteria</taxon>
        <taxon>Maricaulales</taxon>
        <taxon>Robiginitomaculaceae</taxon>
        <taxon>Hellea</taxon>
    </lineage>
</organism>
<feature type="domain" description="Beta-lactamase-related" evidence="1">
    <location>
        <begin position="5"/>
        <end position="113"/>
    </location>
</feature>
<name>A0A7V5NXX6_9PROT</name>
<dbReference type="EMBL" id="DROP01000318">
    <property type="protein sequence ID" value="HHI89242.1"/>
    <property type="molecule type" value="Genomic_DNA"/>
</dbReference>
<dbReference type="Pfam" id="PF00144">
    <property type="entry name" value="Beta-lactamase"/>
    <property type="match status" value="1"/>
</dbReference>
<evidence type="ECO:0000313" key="2">
    <source>
        <dbReference type="EMBL" id="HHI89242.1"/>
    </source>
</evidence>
<evidence type="ECO:0000259" key="1">
    <source>
        <dbReference type="Pfam" id="PF00144"/>
    </source>
</evidence>
<dbReference type="InterPro" id="IPR001466">
    <property type="entry name" value="Beta-lactam-related"/>
</dbReference>
<dbReference type="Gene3D" id="3.40.710.10">
    <property type="entry name" value="DD-peptidase/beta-lactamase superfamily"/>
    <property type="match status" value="1"/>
</dbReference>
<sequence>PIMGPAGIVHMSIGDLLKYGQAHLSGERGEETIPAHYLSTQTWQYLHKPYKKDYAKGWVVPAHRDWAKGRAIWHNGSNTMWYAVLALAPNTNTVYVFVTNDGGDIKKADKAFAGLLKTLAKREPQKP</sequence>
<proteinExistence type="predicted"/>
<dbReference type="InterPro" id="IPR012338">
    <property type="entry name" value="Beta-lactam/transpept-like"/>
</dbReference>